<reference evidence="3" key="1">
    <citation type="submission" date="2014-03" db="EMBL/GenBank/DDBJ databases">
        <authorList>
            <person name="Aksoy S."/>
            <person name="Warren W."/>
            <person name="Wilson R.K."/>
        </authorList>
    </citation>
    <scope>NUCLEOTIDE SEQUENCE [LARGE SCALE GENOMIC DNA]</scope>
    <source>
        <strain evidence="3">IAEA</strain>
    </source>
</reference>
<dbReference type="SUPFAM" id="SSF102114">
    <property type="entry name" value="Radical SAM enzymes"/>
    <property type="match status" value="1"/>
</dbReference>
<dbReference type="PANTHER" id="PTHR30538">
    <property type="entry name" value="LYSINE 2,3-AMINOMUTASE-RELATED"/>
    <property type="match status" value="1"/>
</dbReference>
<keyword evidence="1" id="KW-0408">Iron</keyword>
<accession>A0A1A9Z141</accession>
<dbReference type="GO" id="GO:0051539">
    <property type="term" value="F:4 iron, 4 sulfur cluster binding"/>
    <property type="evidence" value="ECO:0007669"/>
    <property type="project" value="UniProtKB-KW"/>
</dbReference>
<dbReference type="PANTHER" id="PTHR30538:SF1">
    <property type="entry name" value="L-LYSINE 2,3-AMINOMUTASE"/>
    <property type="match status" value="1"/>
</dbReference>
<organism evidence="2 3">
    <name type="scientific">Glossina pallidipes</name>
    <name type="common">Tsetse fly</name>
    <dbReference type="NCBI Taxonomy" id="7398"/>
    <lineage>
        <taxon>Eukaryota</taxon>
        <taxon>Metazoa</taxon>
        <taxon>Ecdysozoa</taxon>
        <taxon>Arthropoda</taxon>
        <taxon>Hexapoda</taxon>
        <taxon>Insecta</taxon>
        <taxon>Pterygota</taxon>
        <taxon>Neoptera</taxon>
        <taxon>Endopterygota</taxon>
        <taxon>Diptera</taxon>
        <taxon>Brachycera</taxon>
        <taxon>Muscomorpha</taxon>
        <taxon>Hippoboscoidea</taxon>
        <taxon>Glossinidae</taxon>
        <taxon>Glossina</taxon>
    </lineage>
</organism>
<dbReference type="InterPro" id="IPR058240">
    <property type="entry name" value="rSAM_sf"/>
</dbReference>
<keyword evidence="1" id="KW-0479">Metal-binding</keyword>
<dbReference type="Proteomes" id="UP000092445">
    <property type="component" value="Unassembled WGS sequence"/>
</dbReference>
<evidence type="ECO:0000313" key="2">
    <source>
        <dbReference type="EnsemblMetazoa" id="GPAI000684-PA"/>
    </source>
</evidence>
<dbReference type="InterPro" id="IPR003739">
    <property type="entry name" value="Lys_aminomutase/Glu_NH3_mut"/>
</dbReference>
<evidence type="ECO:0000256" key="1">
    <source>
        <dbReference type="ARBA" id="ARBA00022485"/>
    </source>
</evidence>
<keyword evidence="1" id="KW-0004">4Fe-4S</keyword>
<evidence type="ECO:0008006" key="4">
    <source>
        <dbReference type="Google" id="ProtNLM"/>
    </source>
</evidence>
<proteinExistence type="predicted"/>
<keyword evidence="1" id="KW-0411">Iron-sulfur</keyword>
<evidence type="ECO:0000313" key="3">
    <source>
        <dbReference type="Proteomes" id="UP000092445"/>
    </source>
</evidence>
<dbReference type="InterPro" id="IPR013785">
    <property type="entry name" value="Aldolase_TIM"/>
</dbReference>
<dbReference type="Gene3D" id="3.20.20.70">
    <property type="entry name" value="Aldolase class I"/>
    <property type="match status" value="2"/>
</dbReference>
<keyword evidence="3" id="KW-1185">Reference proteome</keyword>
<name>A0A1A9Z141_GLOPL</name>
<dbReference type="AlphaFoldDB" id="A0A1A9Z141"/>
<reference evidence="2" key="2">
    <citation type="submission" date="2020-05" db="UniProtKB">
        <authorList>
            <consortium name="EnsemblMetazoa"/>
        </authorList>
    </citation>
    <scope>IDENTIFICATION</scope>
    <source>
        <strain evidence="2">IAEA</strain>
    </source>
</reference>
<dbReference type="VEuPathDB" id="VectorBase:GPAI000684"/>
<dbReference type="STRING" id="7398.A0A1A9Z141"/>
<dbReference type="EnsemblMetazoa" id="GPAI000684-RA">
    <property type="protein sequence ID" value="GPAI000684-PA"/>
    <property type="gene ID" value="GPAI000684"/>
</dbReference>
<sequence length="199" mass="22897">MSFFCINKGALIIAPVKKIKIFLNKKKSTFNNSWLKEFSNSITNPLDLLKYLRLDNKQHLLNGIQAIILSGGDPLMEKDKSLDKIISNLEAITHLTTLRIHTRMLTVIPNRITHFLRERKVVLLNQSVLLRNINDDALTLFKLHQKLFKIDRVLGASHFYVSENKAKKIMKKLLEISPGYLVPKLVKEIPGEKNKNLFV</sequence>
<protein>
    <recommendedName>
        <fullName evidence="4">Radical SAM core domain-containing protein</fullName>
    </recommendedName>
</protein>